<dbReference type="NCBIfam" id="TIGR00287">
    <property type="entry name" value="cas1"/>
    <property type="match status" value="1"/>
</dbReference>
<dbReference type="InterPro" id="IPR000477">
    <property type="entry name" value="RT_dom"/>
</dbReference>
<sequence>MDSPYTIKQVLTDSNLLQAWYKVRANDGCAGIDRETLSDFESGLMSSLALLRDEVIYETYRPRPLLRVHIPKKHSPATRPLSIPTVRDRVLQTAVTRILTPLFEEEFEECSYAYRQGRSVNMAVQRVEQLRDQGFVWVVDADITSFFDEINHQVLLREIRKLVNDQAVLHLIGLWLAAVVIDGPQRFRLIKGVPQGSPISPLLANLYLDQLDEAALDENLRLIRFADDFLILCRHKQEAAKALAFTAEVLQSLRLQLHDKKTRVVNFRHGFRFLGVEFVRSLAIKAKYPDMQPTALETEQLGQIPDECAAAVDPEQETDNDKALLVDPDEFEASTDKARIIGYQYPKTELALAFAEAGIKPSYFPEQNSAEGLPGEADEPEQVMAVEPPVSAPVGAPADLDPRLRTLYVLENGYVLGKESERFTIRQRNRILQRIPSIKVDQIMIFGNAQISTQAMHFCLQAKIPIYLLSGQGRFHGVVDGFSTDPVLLHRDQFRRAEEPQFCLALAKSCIQGKINNCRTVLRRYSRNQGLDSLSRTADRFKIILRELGKAATLDAVRGHEGTAARMYFSALSERLDPDWCFSGRTRQPPTDPVNDLLSYGYTLLFYNVYSFVRARGLNPHVGFLHQVRAGHPALVSDLIEEFRAIIVDAVVLNLVLNRRVTPEHFVMPQGAGKECIMHETARKLFIRELEKKMNAPITHPMSGLRLDYRRCIEHQVHHLAAVIQAREPIYKPMMLR</sequence>
<dbReference type="Proteomes" id="UP000287853">
    <property type="component" value="Unassembled WGS sequence"/>
</dbReference>
<evidence type="ECO:0000256" key="2">
    <source>
        <dbReference type="ARBA" id="ARBA00022723"/>
    </source>
</evidence>
<dbReference type="GO" id="GO:0004519">
    <property type="term" value="F:endonuclease activity"/>
    <property type="evidence" value="ECO:0007669"/>
    <property type="project" value="UniProtKB-UniRule"/>
</dbReference>
<keyword evidence="6 10" id="KW-0051">Antiviral defense</keyword>
<dbReference type="EMBL" id="MTKO01000143">
    <property type="protein sequence ID" value="RWX42824.1"/>
    <property type="molecule type" value="Genomic_DNA"/>
</dbReference>
<dbReference type="CDD" id="cd01651">
    <property type="entry name" value="RT_G2_intron"/>
    <property type="match status" value="1"/>
</dbReference>
<keyword evidence="2 10" id="KW-0479">Metal-binding</keyword>
<evidence type="ECO:0000313" key="12">
    <source>
        <dbReference type="EMBL" id="RWX42824.1"/>
    </source>
</evidence>
<keyword evidence="13" id="KW-1185">Reference proteome</keyword>
<dbReference type="PANTHER" id="PTHR34353:SF2">
    <property type="entry name" value="CRISPR-ASSOCIATED ENDONUCLEASE CAS1 1"/>
    <property type="match status" value="1"/>
</dbReference>
<dbReference type="InterPro" id="IPR042206">
    <property type="entry name" value="CRISPR-assoc_Cas1_C"/>
</dbReference>
<dbReference type="PROSITE" id="PS50878">
    <property type="entry name" value="RT_POL"/>
    <property type="match status" value="1"/>
</dbReference>
<dbReference type="InterPro" id="IPR050646">
    <property type="entry name" value="Cas1"/>
</dbReference>
<dbReference type="SUPFAM" id="SSF56672">
    <property type="entry name" value="DNA/RNA polymerases"/>
    <property type="match status" value="1"/>
</dbReference>
<evidence type="ECO:0000256" key="3">
    <source>
        <dbReference type="ARBA" id="ARBA00022759"/>
    </source>
</evidence>
<feature type="domain" description="Reverse transcriptase" evidence="11">
    <location>
        <begin position="51"/>
        <end position="278"/>
    </location>
</feature>
<reference evidence="12 13" key="1">
    <citation type="submission" date="2017-01" db="EMBL/GenBank/DDBJ databases">
        <title>The cable genome- insights into the physiology and evolution of filamentous bacteria capable of sulfide oxidation via long distance electron transfer.</title>
        <authorList>
            <person name="Schreiber L."/>
            <person name="Bjerg J.T."/>
            <person name="Boggild A."/>
            <person name="Van De Vossenberg J."/>
            <person name="Meysman F."/>
            <person name="Nielsen L.P."/>
            <person name="Schramm A."/>
            <person name="Kjeldsen K.U."/>
        </authorList>
    </citation>
    <scope>NUCLEOTIDE SEQUENCE [LARGE SCALE GENOMIC DNA]</scope>
    <source>
        <strain evidence="12">MCF</strain>
    </source>
</reference>
<dbReference type="GO" id="GO:0046872">
    <property type="term" value="F:metal ion binding"/>
    <property type="evidence" value="ECO:0007669"/>
    <property type="project" value="UniProtKB-UniRule"/>
</dbReference>
<dbReference type="InterPro" id="IPR002729">
    <property type="entry name" value="CRISPR-assoc_Cas1"/>
</dbReference>
<comment type="caution">
    <text evidence="12">The sequence shown here is derived from an EMBL/GenBank/DDBJ whole genome shotgun (WGS) entry which is preliminary data.</text>
</comment>
<dbReference type="PANTHER" id="PTHR34353">
    <property type="entry name" value="CRISPR-ASSOCIATED ENDONUCLEASE CAS1 1"/>
    <property type="match status" value="1"/>
</dbReference>
<evidence type="ECO:0000256" key="7">
    <source>
        <dbReference type="ARBA" id="ARBA00023125"/>
    </source>
</evidence>
<dbReference type="Gene3D" id="3.100.10.20">
    <property type="entry name" value="CRISPR-associated endonuclease Cas1, N-terminal domain"/>
    <property type="match status" value="1"/>
</dbReference>
<keyword evidence="3 10" id="KW-0255">Endonuclease</keyword>
<evidence type="ECO:0000256" key="9">
    <source>
        <dbReference type="ARBA" id="ARBA00038592"/>
    </source>
</evidence>
<dbReference type="Pfam" id="PF01867">
    <property type="entry name" value="Cas_Cas1"/>
    <property type="match status" value="1"/>
</dbReference>
<evidence type="ECO:0000256" key="10">
    <source>
        <dbReference type="HAMAP-Rule" id="MF_01470"/>
    </source>
</evidence>
<comment type="similarity">
    <text evidence="10">Belongs to the CRISPR-associated endonuclease Cas1 family.</text>
</comment>
<dbReference type="AlphaFoldDB" id="A0A3S3QBD2"/>
<dbReference type="GO" id="GO:0016787">
    <property type="term" value="F:hydrolase activity"/>
    <property type="evidence" value="ECO:0007669"/>
    <property type="project" value="UniProtKB-KW"/>
</dbReference>
<keyword evidence="7 10" id="KW-0238">DNA-binding</keyword>
<keyword evidence="5 10" id="KW-0460">Magnesium</keyword>
<dbReference type="InterPro" id="IPR043502">
    <property type="entry name" value="DNA/RNA_pol_sf"/>
</dbReference>
<dbReference type="InterPro" id="IPR042211">
    <property type="entry name" value="CRISPR-assoc_Cas1_N"/>
</dbReference>
<organism evidence="12 13">
    <name type="scientific">Candidatus Electrothrix aarhusensis</name>
    <dbReference type="NCBI Taxonomy" id="1859131"/>
    <lineage>
        <taxon>Bacteria</taxon>
        <taxon>Pseudomonadati</taxon>
        <taxon>Thermodesulfobacteriota</taxon>
        <taxon>Desulfobulbia</taxon>
        <taxon>Desulfobulbales</taxon>
        <taxon>Desulfobulbaceae</taxon>
        <taxon>Candidatus Electrothrix</taxon>
    </lineage>
</organism>
<dbReference type="SMR" id="A0A3S3QBD2"/>
<dbReference type="Pfam" id="PF00078">
    <property type="entry name" value="RVT_1"/>
    <property type="match status" value="1"/>
</dbReference>
<evidence type="ECO:0000256" key="5">
    <source>
        <dbReference type="ARBA" id="ARBA00022842"/>
    </source>
</evidence>
<accession>A0A3S3QBD2</accession>
<dbReference type="GO" id="GO:0043571">
    <property type="term" value="P:maintenance of CRISPR repeat elements"/>
    <property type="evidence" value="ECO:0007669"/>
    <property type="project" value="UniProtKB-UniRule"/>
</dbReference>
<dbReference type="GO" id="GO:0051607">
    <property type="term" value="P:defense response to virus"/>
    <property type="evidence" value="ECO:0007669"/>
    <property type="project" value="UniProtKB-UniRule"/>
</dbReference>
<name>A0A3S3QBD2_9BACT</name>
<feature type="binding site" evidence="10">
    <location>
        <position position="641"/>
    </location>
    <ligand>
        <name>Mn(2+)</name>
        <dbReference type="ChEBI" id="CHEBI:29035"/>
    </ligand>
</feature>
<evidence type="ECO:0000259" key="11">
    <source>
        <dbReference type="PROSITE" id="PS50878"/>
    </source>
</evidence>
<comment type="function">
    <text evidence="10">CRISPR (clustered regularly interspaced short palindromic repeat), is an adaptive immune system that provides protection against mobile genetic elements (viruses, transposable elements and conjugative plasmids). CRISPR clusters contain spacers, sequences complementary to antecedent mobile elements, and target invading nucleic acids. CRISPR clusters are transcribed and processed into CRISPR RNA (crRNA). Acts as a dsDNA endonuclease. Involved in the integration of spacer DNA into the CRISPR cassette.</text>
</comment>
<evidence type="ECO:0000256" key="6">
    <source>
        <dbReference type="ARBA" id="ARBA00023118"/>
    </source>
</evidence>
<feature type="binding site" evidence="10">
    <location>
        <position position="626"/>
    </location>
    <ligand>
        <name>Mn(2+)</name>
        <dbReference type="ChEBI" id="CHEBI:29035"/>
    </ligand>
</feature>
<keyword evidence="1 10" id="KW-0540">Nuclease</keyword>
<evidence type="ECO:0000256" key="8">
    <source>
        <dbReference type="ARBA" id="ARBA00023211"/>
    </source>
</evidence>
<dbReference type="GO" id="GO:0003677">
    <property type="term" value="F:DNA binding"/>
    <property type="evidence" value="ECO:0007669"/>
    <property type="project" value="UniProtKB-KW"/>
</dbReference>
<evidence type="ECO:0000313" key="13">
    <source>
        <dbReference type="Proteomes" id="UP000287853"/>
    </source>
</evidence>
<proteinExistence type="inferred from homology"/>
<protein>
    <recommendedName>
        <fullName evidence="10">CRISPR-associated endonuclease Cas1</fullName>
        <ecNumber evidence="10">3.1.-.-</ecNumber>
    </recommendedName>
</protein>
<dbReference type="HAMAP" id="MF_01470">
    <property type="entry name" value="Cas1"/>
    <property type="match status" value="1"/>
</dbReference>
<feature type="binding site" evidence="10">
    <location>
        <position position="561"/>
    </location>
    <ligand>
        <name>Mn(2+)</name>
        <dbReference type="ChEBI" id="CHEBI:29035"/>
    </ligand>
</feature>
<gene>
    <name evidence="10" type="primary">cas1</name>
    <name evidence="12" type="ORF">H206_03460</name>
</gene>
<comment type="subunit">
    <text evidence="9 10">Homodimer, forms a heterotetramer with a Cas2 homodimer.</text>
</comment>
<dbReference type="EC" id="3.1.-.-" evidence="10"/>
<dbReference type="CDD" id="cd09634">
    <property type="entry name" value="Cas1_I-II-III"/>
    <property type="match status" value="1"/>
</dbReference>
<evidence type="ECO:0000256" key="1">
    <source>
        <dbReference type="ARBA" id="ARBA00022722"/>
    </source>
</evidence>
<keyword evidence="4 10" id="KW-0378">Hydrolase</keyword>
<comment type="cofactor">
    <cofactor evidence="10">
        <name>Mg(2+)</name>
        <dbReference type="ChEBI" id="CHEBI:18420"/>
    </cofactor>
    <cofactor evidence="10">
        <name>Mn(2+)</name>
        <dbReference type="ChEBI" id="CHEBI:29035"/>
    </cofactor>
</comment>
<keyword evidence="8 10" id="KW-0464">Manganese</keyword>
<evidence type="ECO:0000256" key="4">
    <source>
        <dbReference type="ARBA" id="ARBA00022801"/>
    </source>
</evidence>
<dbReference type="Gene3D" id="1.20.120.920">
    <property type="entry name" value="CRISPR-associated endonuclease Cas1, C-terminal domain"/>
    <property type="match status" value="1"/>
</dbReference>